<dbReference type="InterPro" id="IPR058634">
    <property type="entry name" value="AaeA-lik-b-barrel"/>
</dbReference>
<evidence type="ECO:0000313" key="5">
    <source>
        <dbReference type="EMBL" id="MCB4823680.1"/>
    </source>
</evidence>
<reference evidence="5" key="1">
    <citation type="submission" date="2021-10" db="EMBL/GenBank/DDBJ databases">
        <title>Roseicella aerolatum sp. nov., isolated from aerosols of e-waste dismantling site.</title>
        <authorList>
            <person name="Qin T."/>
        </authorList>
    </citation>
    <scope>NUCLEOTIDE SEQUENCE</scope>
    <source>
        <strain evidence="5">GB24</strain>
    </source>
</reference>
<feature type="domain" description="Multidrug resistance protein MdtA-like barrel-sandwich hybrid" evidence="3">
    <location>
        <begin position="50"/>
        <end position="239"/>
    </location>
</feature>
<dbReference type="AlphaFoldDB" id="A0A9X1IFI0"/>
<dbReference type="SUPFAM" id="SSF111369">
    <property type="entry name" value="HlyD-like secretion proteins"/>
    <property type="match status" value="1"/>
</dbReference>
<organism evidence="5 6">
    <name type="scientific">Roseicella aerolata</name>
    <dbReference type="NCBI Taxonomy" id="2883479"/>
    <lineage>
        <taxon>Bacteria</taxon>
        <taxon>Pseudomonadati</taxon>
        <taxon>Pseudomonadota</taxon>
        <taxon>Alphaproteobacteria</taxon>
        <taxon>Acetobacterales</taxon>
        <taxon>Roseomonadaceae</taxon>
        <taxon>Roseicella</taxon>
    </lineage>
</organism>
<keyword evidence="6" id="KW-1185">Reference proteome</keyword>
<gene>
    <name evidence="5" type="ORF">LHA35_18280</name>
</gene>
<sequence>MNGKAPAGRRLLRLVLLLGVPALALAGAAVIWQRGGRYITTENAYVKADIVQIAPEVAGRVLEVAVRDHSRVQAGDLLLRIDPEPFRLALAKAEAELDAARTVVETARATYRETESELGELESRAEFLTRQARRQQELAARGVAPATRLEEAQNEAQVARERINVVRQRLLRLLTALQGDPDLPVDDHPTVRERMADRDRAALDLARTTIAAPVGGTIVNMRLQRGEQVRAATPVFALVSERRPWVEANLKETTLTHVTVGQRVQVVLDIYPDVTWVGEVESISPATGAEFAILPPQNASGNWVKVVQRLPVRIRLLPRPEEPPLRAGITASVAIDTGRQRRFEDVAIAVGNWFRGSASAADPAPTTLADR</sequence>
<dbReference type="Gene3D" id="2.40.30.170">
    <property type="match status" value="1"/>
</dbReference>
<feature type="coiled-coil region" evidence="2">
    <location>
        <begin position="90"/>
        <end position="169"/>
    </location>
</feature>
<evidence type="ECO:0000313" key="6">
    <source>
        <dbReference type="Proteomes" id="UP001139311"/>
    </source>
</evidence>
<accession>A0A9X1IFI0</accession>
<keyword evidence="2" id="KW-0175">Coiled coil</keyword>
<evidence type="ECO:0000256" key="2">
    <source>
        <dbReference type="SAM" id="Coils"/>
    </source>
</evidence>
<feature type="domain" description="p-hydroxybenzoic acid efflux pump subunit AaeA-like beta-barrel" evidence="4">
    <location>
        <begin position="246"/>
        <end position="335"/>
    </location>
</feature>
<dbReference type="GO" id="GO:0055085">
    <property type="term" value="P:transmembrane transport"/>
    <property type="evidence" value="ECO:0007669"/>
    <property type="project" value="InterPro"/>
</dbReference>
<dbReference type="PANTHER" id="PTHR30386">
    <property type="entry name" value="MEMBRANE FUSION SUBUNIT OF EMRAB-TOLC MULTIDRUG EFFLUX PUMP"/>
    <property type="match status" value="1"/>
</dbReference>
<dbReference type="PANTHER" id="PTHR30386:SF19">
    <property type="entry name" value="MULTIDRUG EXPORT PROTEIN EMRA-RELATED"/>
    <property type="match status" value="1"/>
</dbReference>
<evidence type="ECO:0000259" key="3">
    <source>
        <dbReference type="Pfam" id="PF25917"/>
    </source>
</evidence>
<dbReference type="GO" id="GO:0030313">
    <property type="term" value="C:cell envelope"/>
    <property type="evidence" value="ECO:0007669"/>
    <property type="project" value="UniProtKB-SubCell"/>
</dbReference>
<dbReference type="RefSeq" id="WP_226610693.1">
    <property type="nucleotide sequence ID" value="NZ_JAJAQI010000030.1"/>
</dbReference>
<comment type="subcellular location">
    <subcellularLocation>
        <location evidence="1">Cell envelope</location>
    </subcellularLocation>
</comment>
<dbReference type="EMBL" id="JAJAQI010000030">
    <property type="protein sequence ID" value="MCB4823680.1"/>
    <property type="molecule type" value="Genomic_DNA"/>
</dbReference>
<dbReference type="InterPro" id="IPR058625">
    <property type="entry name" value="MdtA-like_BSH"/>
</dbReference>
<evidence type="ECO:0000256" key="1">
    <source>
        <dbReference type="ARBA" id="ARBA00004196"/>
    </source>
</evidence>
<protein>
    <submittedName>
        <fullName evidence="5">HlyD family secretion protein</fullName>
    </submittedName>
</protein>
<evidence type="ECO:0000259" key="4">
    <source>
        <dbReference type="Pfam" id="PF25963"/>
    </source>
</evidence>
<dbReference type="Pfam" id="PF25963">
    <property type="entry name" value="Beta-barrel_AAEA"/>
    <property type="match status" value="1"/>
</dbReference>
<dbReference type="Proteomes" id="UP001139311">
    <property type="component" value="Unassembled WGS sequence"/>
</dbReference>
<proteinExistence type="predicted"/>
<dbReference type="Gene3D" id="2.40.50.100">
    <property type="match status" value="1"/>
</dbReference>
<dbReference type="Pfam" id="PF25917">
    <property type="entry name" value="BSH_RND"/>
    <property type="match status" value="1"/>
</dbReference>
<name>A0A9X1IFI0_9PROT</name>
<comment type="caution">
    <text evidence="5">The sequence shown here is derived from an EMBL/GenBank/DDBJ whole genome shotgun (WGS) entry which is preliminary data.</text>
</comment>
<dbReference type="InterPro" id="IPR050739">
    <property type="entry name" value="MFP"/>
</dbReference>